<comment type="caution">
    <text evidence="1">The sequence shown here is derived from an EMBL/GenBank/DDBJ whole genome shotgun (WGS) entry which is preliminary data.</text>
</comment>
<dbReference type="Proteomes" id="UP000178750">
    <property type="component" value="Unassembled WGS sequence"/>
</dbReference>
<sequence>MSQFEVSFTVLQLSGQITMAQLPFIATPGLGISFSGSHLQKQLSLFFRSLLQSLTGAVPKGQATSRPEDATLGKALVLLPVLTYSVIMTNDRKNAAKATKTIKSDDFFFIYITR</sequence>
<dbReference type="AlphaFoldDB" id="A0A1F7Y3M9"/>
<evidence type="ECO:0000313" key="1">
    <source>
        <dbReference type="EMBL" id="OGM21790.1"/>
    </source>
</evidence>
<accession>A0A1F7Y3M9</accession>
<dbReference type="EMBL" id="MGGF01000025">
    <property type="protein sequence ID" value="OGM21790.1"/>
    <property type="molecule type" value="Genomic_DNA"/>
</dbReference>
<reference evidence="1 2" key="1">
    <citation type="journal article" date="2016" name="Nat. Commun.">
        <title>Thousands of microbial genomes shed light on interconnected biogeochemical processes in an aquifer system.</title>
        <authorList>
            <person name="Anantharaman K."/>
            <person name="Brown C.T."/>
            <person name="Hug L.A."/>
            <person name="Sharon I."/>
            <person name="Castelle C.J."/>
            <person name="Probst A.J."/>
            <person name="Thomas B.C."/>
            <person name="Singh A."/>
            <person name="Wilkins M.J."/>
            <person name="Karaoz U."/>
            <person name="Brodie E.L."/>
            <person name="Williams K.H."/>
            <person name="Hubbard S.S."/>
            <person name="Banfield J.F."/>
        </authorList>
    </citation>
    <scope>NUCLEOTIDE SEQUENCE [LARGE SCALE GENOMIC DNA]</scope>
</reference>
<organism evidence="1 2">
    <name type="scientific">Candidatus Woesebacteria bacterium RIFCSPHIGHO2_01_FULL_38_9b</name>
    <dbReference type="NCBI Taxonomy" id="1802493"/>
    <lineage>
        <taxon>Bacteria</taxon>
        <taxon>Candidatus Woeseibacteriota</taxon>
    </lineage>
</organism>
<gene>
    <name evidence="1" type="ORF">A2863_00700</name>
</gene>
<protein>
    <submittedName>
        <fullName evidence="1">Uncharacterized protein</fullName>
    </submittedName>
</protein>
<evidence type="ECO:0000313" key="2">
    <source>
        <dbReference type="Proteomes" id="UP000178750"/>
    </source>
</evidence>
<proteinExistence type="predicted"/>
<name>A0A1F7Y3M9_9BACT</name>